<evidence type="ECO:0000256" key="1">
    <source>
        <dbReference type="ARBA" id="ARBA00022723"/>
    </source>
</evidence>
<dbReference type="GO" id="GO:0051287">
    <property type="term" value="F:NAD binding"/>
    <property type="evidence" value="ECO:0007669"/>
    <property type="project" value="InterPro"/>
</dbReference>
<dbReference type="NCBIfam" id="TIGR00069">
    <property type="entry name" value="hisD"/>
    <property type="match status" value="1"/>
</dbReference>
<feature type="binding site" evidence="7">
    <location>
        <position position="411"/>
    </location>
    <ligand>
        <name>substrate</name>
    </ligand>
</feature>
<evidence type="ECO:0000313" key="9">
    <source>
        <dbReference type="EMBL" id="SPD68189.1"/>
    </source>
</evidence>
<sequence length="436" mass="46618">MITYLKQAEKTPQTETATAQKVVTDMLAEIQAHGEAAVRQYASKLDGWDGEIVLTPDQVRQQTRDVPASVRADIDFAIAQVREFALAQRESLREFAVELHPGVTAGQRVIPVNVVGCYAPAGRYAHIASAYMGVATAKAAGVGTVVACSSPFRGQGIHPHVLYAFQAAGADVIMTLGGVQAIAAMAYGLFSGKPADVVVGPGNKFVAEAKRALYGQVGIDVFAGPSEVAVIADDSADPAIVASDLVGQAEHGHESPAWLFTTSRALAEQVMALVPALIAALPPTARDAATAAWRDYGEVIVCDSREEVAAVSDRYASEHLEVHARDLDWWLAHLTCYGSLFLGEETTVAFGDKTSGPNHVLPTKGAARYSGGLSVHKFMKTLTWQKMTREATRQIGQVTARISRLEGMEAHARTADDRMAKYFPNARFEMGAPVEV</sequence>
<comment type="cofactor">
    <cofactor evidence="4 8">
        <name>Zn(2+)</name>
        <dbReference type="ChEBI" id="CHEBI:29105"/>
    </cofactor>
    <text evidence="4 8">Binds 1 zinc ion per subunit.</text>
</comment>
<dbReference type="GO" id="GO:0005829">
    <property type="term" value="C:cytosol"/>
    <property type="evidence" value="ECO:0007669"/>
    <property type="project" value="TreeGrafter"/>
</dbReference>
<reference evidence="9 10" key="1">
    <citation type="submission" date="2018-01" db="EMBL/GenBank/DDBJ databases">
        <authorList>
            <person name="Clerissi C."/>
        </authorList>
    </citation>
    <scope>NUCLEOTIDE SEQUENCE [LARGE SCALE GENOMIC DNA]</scope>
    <source>
        <strain evidence="9">Cupriavidus taiwanensis SWF 66322</strain>
        <plasmid evidence="10">cbm2636_mp</plasmid>
    </source>
</reference>
<feature type="binding site" evidence="7">
    <location>
        <position position="352"/>
    </location>
    <ligand>
        <name>substrate</name>
    </ligand>
</feature>
<feature type="binding site" evidence="4 8">
    <location>
        <position position="411"/>
    </location>
    <ligand>
        <name>Zn(2+)</name>
        <dbReference type="ChEBI" id="CHEBI:29105"/>
    </ligand>
</feature>
<dbReference type="EMBL" id="LT984814">
    <property type="protein sequence ID" value="SPD68189.1"/>
    <property type="molecule type" value="Genomic_DNA"/>
</dbReference>
<dbReference type="RefSeq" id="WP_115713541.1">
    <property type="nucleotide sequence ID" value="NZ_LT976876.1"/>
</dbReference>
<dbReference type="CDD" id="cd06572">
    <property type="entry name" value="Histidinol_dh"/>
    <property type="match status" value="1"/>
</dbReference>
<feature type="active site" description="Proton acceptor" evidence="4 5">
    <location>
        <position position="319"/>
    </location>
</feature>
<evidence type="ECO:0000256" key="4">
    <source>
        <dbReference type="HAMAP-Rule" id="MF_02228"/>
    </source>
</evidence>
<dbReference type="PROSITE" id="PS00611">
    <property type="entry name" value="HISOL_DEHYDROGENASE"/>
    <property type="match status" value="1"/>
</dbReference>
<dbReference type="GO" id="GO:0008270">
    <property type="term" value="F:zinc ion binding"/>
    <property type="evidence" value="ECO:0007669"/>
    <property type="project" value="UniProtKB-UniRule"/>
</dbReference>
<feature type="binding site" evidence="4 8">
    <location>
        <position position="248"/>
    </location>
    <ligand>
        <name>Zn(2+)</name>
        <dbReference type="ChEBI" id="CHEBI:29105"/>
    </ligand>
</feature>
<feature type="binding site" evidence="4 8">
    <location>
        <position position="352"/>
    </location>
    <ligand>
        <name>Zn(2+)</name>
        <dbReference type="ChEBI" id="CHEBI:29105"/>
    </ligand>
</feature>
<keyword evidence="4 6" id="KW-0520">NAD</keyword>
<keyword evidence="3 4" id="KW-0560">Oxidoreductase</keyword>
<dbReference type="EC" id="1.1.1.308" evidence="4"/>
<evidence type="ECO:0000313" key="10">
    <source>
        <dbReference type="Proteomes" id="UP000254259"/>
    </source>
</evidence>
<dbReference type="InterPro" id="IPR043678">
    <property type="entry name" value="Sulfopropanediol_dehydrog_HpsN"/>
</dbReference>
<dbReference type="GO" id="GO:0004399">
    <property type="term" value="F:histidinol dehydrogenase activity"/>
    <property type="evidence" value="ECO:0007669"/>
    <property type="project" value="InterPro"/>
</dbReference>
<evidence type="ECO:0000256" key="3">
    <source>
        <dbReference type="ARBA" id="ARBA00023002"/>
    </source>
</evidence>
<comment type="function">
    <text evidence="4">Catalyzes the NAD-dependent oxidation of (R)-2,3-dihydroxypropane-1-sulfonate to (R)-3-sulfolactate.</text>
</comment>
<dbReference type="SUPFAM" id="SSF53720">
    <property type="entry name" value="ALDH-like"/>
    <property type="match status" value="1"/>
</dbReference>
<keyword evidence="9" id="KW-0614">Plasmid</keyword>
<keyword evidence="1 4" id="KW-0479">Metal-binding</keyword>
<feature type="binding site" evidence="4 6">
    <location>
        <position position="118"/>
    </location>
    <ligand>
        <name>NAD(+)</name>
        <dbReference type="ChEBI" id="CHEBI:57540"/>
    </ligand>
</feature>
<feature type="binding site" evidence="4 6">
    <location>
        <position position="203"/>
    </location>
    <ligand>
        <name>NAD(+)</name>
        <dbReference type="ChEBI" id="CHEBI:57540"/>
    </ligand>
</feature>
<dbReference type="InterPro" id="IPR012131">
    <property type="entry name" value="Hstdl_DH"/>
</dbReference>
<name>A0A976FZ65_9BURK</name>
<evidence type="ECO:0000256" key="7">
    <source>
        <dbReference type="PIRSR" id="PIRSR000099-3"/>
    </source>
</evidence>
<evidence type="ECO:0000256" key="6">
    <source>
        <dbReference type="PIRSR" id="PIRSR000099-2"/>
    </source>
</evidence>
<dbReference type="PIRSF" id="PIRSF000099">
    <property type="entry name" value="Histidinol_dh"/>
    <property type="match status" value="1"/>
</dbReference>
<dbReference type="HAMAP" id="MF_02228">
    <property type="entry name" value="Sulfopropanediol_dehydrog"/>
    <property type="match status" value="1"/>
</dbReference>
<feature type="binding site" evidence="7">
    <location>
        <position position="251"/>
    </location>
    <ligand>
        <name>substrate</name>
    </ligand>
</feature>
<geneLocation type="plasmid" evidence="10">
    <name>cbm2636_mp</name>
</geneLocation>
<keyword evidence="2 4" id="KW-0862">Zinc</keyword>
<proteinExistence type="inferred from homology"/>
<gene>
    <name evidence="4 9" type="primary">hpsN</name>
    <name evidence="9" type="ORF">CBM2636_MP21039</name>
</gene>
<dbReference type="InterPro" id="IPR022695">
    <property type="entry name" value="Histidinol_DH_monofunct"/>
</dbReference>
<comment type="catalytic activity">
    <reaction evidence="4">
        <text>(2R)-3-sulfopropanediol + 2 NAD(+) + H2O = (2R)-3-sulfolactate + 2 NADH + 3 H(+)</text>
        <dbReference type="Rhea" id="RHEA:28074"/>
        <dbReference type="ChEBI" id="CHEBI:15377"/>
        <dbReference type="ChEBI" id="CHEBI:15378"/>
        <dbReference type="ChEBI" id="CHEBI:57540"/>
        <dbReference type="ChEBI" id="CHEBI:57945"/>
        <dbReference type="ChEBI" id="CHEBI:58738"/>
        <dbReference type="ChEBI" id="CHEBI:60997"/>
        <dbReference type="EC" id="1.1.1.308"/>
    </reaction>
</comment>
<feature type="binding site" evidence="7">
    <location>
        <position position="319"/>
    </location>
    <ligand>
        <name>substrate</name>
    </ligand>
</feature>
<dbReference type="GO" id="GO:0000105">
    <property type="term" value="P:L-histidine biosynthetic process"/>
    <property type="evidence" value="ECO:0007669"/>
    <property type="project" value="InterPro"/>
</dbReference>
<dbReference type="Gene3D" id="3.40.50.1980">
    <property type="entry name" value="Nitrogenase molybdenum iron protein domain"/>
    <property type="match status" value="2"/>
</dbReference>
<feature type="binding site" evidence="7">
    <location>
        <position position="226"/>
    </location>
    <ligand>
        <name>substrate</name>
    </ligand>
</feature>
<dbReference type="Pfam" id="PF00815">
    <property type="entry name" value="Histidinol_dh"/>
    <property type="match status" value="1"/>
</dbReference>
<accession>A0A976FZ65</accession>
<dbReference type="AlphaFoldDB" id="A0A976FZ65"/>
<dbReference type="InterPro" id="IPR001692">
    <property type="entry name" value="Histidinol_DH_CS"/>
</dbReference>
<dbReference type="Proteomes" id="UP000254259">
    <property type="component" value="Plasmid CBM2636_mp"/>
</dbReference>
<dbReference type="PANTHER" id="PTHR21256:SF14">
    <property type="entry name" value="HISTIDINOL DEHYDROGENASE"/>
    <property type="match status" value="1"/>
</dbReference>
<comment type="similarity">
    <text evidence="4">Belongs to the histidinol dehydrogenase family. HpsN subfamily.</text>
</comment>
<evidence type="ECO:0000256" key="8">
    <source>
        <dbReference type="PIRSR" id="PIRSR000099-4"/>
    </source>
</evidence>
<organism evidence="9 10">
    <name type="scientific">Cupriavidus taiwanensis</name>
    <dbReference type="NCBI Taxonomy" id="164546"/>
    <lineage>
        <taxon>Bacteria</taxon>
        <taxon>Pseudomonadati</taxon>
        <taxon>Pseudomonadota</taxon>
        <taxon>Betaproteobacteria</taxon>
        <taxon>Burkholderiales</taxon>
        <taxon>Burkholderiaceae</taxon>
        <taxon>Cupriavidus</taxon>
    </lineage>
</organism>
<feature type="binding site" evidence="7">
    <location>
        <position position="406"/>
    </location>
    <ligand>
        <name>substrate</name>
    </ligand>
</feature>
<feature type="binding site" evidence="4 6">
    <location>
        <position position="180"/>
    </location>
    <ligand>
        <name>NAD(+)</name>
        <dbReference type="ChEBI" id="CHEBI:57540"/>
    </ligand>
</feature>
<feature type="binding site" evidence="7">
    <location>
        <position position="248"/>
    </location>
    <ligand>
        <name>substrate</name>
    </ligand>
</feature>
<feature type="active site" description="Proton acceptor" evidence="4 5">
    <location>
        <position position="318"/>
    </location>
</feature>
<protein>
    <recommendedName>
        <fullName evidence="4">Sulfopropanediol 3-dehydrogenase</fullName>
        <ecNumber evidence="4">1.1.1.308</ecNumber>
    </recommendedName>
    <alternativeName>
        <fullName evidence="4">2,3-dihydroxypropane-1-sulfonate 3-dehydrogenase (sulfolactate forming)</fullName>
        <shortName evidence="4">DHPS 3-dehydrogenase (sulfolactate forming)</shortName>
    </alternativeName>
</protein>
<feature type="binding site" evidence="4 8">
    <location>
        <position position="251"/>
    </location>
    <ligand>
        <name>Zn(2+)</name>
        <dbReference type="ChEBI" id="CHEBI:29105"/>
    </ligand>
</feature>
<dbReference type="FunFam" id="3.40.50.1980:FF:000001">
    <property type="entry name" value="Histidinol dehydrogenase"/>
    <property type="match status" value="1"/>
</dbReference>
<dbReference type="Gene3D" id="1.20.5.1300">
    <property type="match status" value="1"/>
</dbReference>
<dbReference type="InterPro" id="IPR016161">
    <property type="entry name" value="Ald_DH/histidinol_DH"/>
</dbReference>
<dbReference type="PANTHER" id="PTHR21256">
    <property type="entry name" value="HISTIDINOL DEHYDROGENASE HDH"/>
    <property type="match status" value="1"/>
</dbReference>
<evidence type="ECO:0000256" key="2">
    <source>
        <dbReference type="ARBA" id="ARBA00022833"/>
    </source>
</evidence>
<dbReference type="PRINTS" id="PR00083">
    <property type="entry name" value="HOLDHDRGNASE"/>
</dbReference>
<evidence type="ECO:0000256" key="5">
    <source>
        <dbReference type="PIRSR" id="PIRSR000099-1"/>
    </source>
</evidence>